<name>A0ACB9KWE9_BAUVA</name>
<keyword evidence="2" id="KW-1185">Reference proteome</keyword>
<dbReference type="EMBL" id="CM039438">
    <property type="protein sequence ID" value="KAI4301692.1"/>
    <property type="molecule type" value="Genomic_DNA"/>
</dbReference>
<evidence type="ECO:0000313" key="1">
    <source>
        <dbReference type="EMBL" id="KAI4301692.1"/>
    </source>
</evidence>
<organism evidence="1 2">
    <name type="scientific">Bauhinia variegata</name>
    <name type="common">Purple orchid tree</name>
    <name type="synonym">Phanera variegata</name>
    <dbReference type="NCBI Taxonomy" id="167791"/>
    <lineage>
        <taxon>Eukaryota</taxon>
        <taxon>Viridiplantae</taxon>
        <taxon>Streptophyta</taxon>
        <taxon>Embryophyta</taxon>
        <taxon>Tracheophyta</taxon>
        <taxon>Spermatophyta</taxon>
        <taxon>Magnoliopsida</taxon>
        <taxon>eudicotyledons</taxon>
        <taxon>Gunneridae</taxon>
        <taxon>Pentapetalae</taxon>
        <taxon>rosids</taxon>
        <taxon>fabids</taxon>
        <taxon>Fabales</taxon>
        <taxon>Fabaceae</taxon>
        <taxon>Cercidoideae</taxon>
        <taxon>Cercideae</taxon>
        <taxon>Bauhiniinae</taxon>
        <taxon>Bauhinia</taxon>
    </lineage>
</organism>
<comment type="caution">
    <text evidence="1">The sequence shown here is derived from an EMBL/GenBank/DDBJ whole genome shotgun (WGS) entry which is preliminary data.</text>
</comment>
<sequence length="104" mass="11284">MAFQIVQPQNRKKKQSMDTSATDSNAVTTLHTNSSTIDTSISPAHLLRDQLKLLAGVMYDATIPGHRITDEPTKDSISSHHDADLDQPLAISFSHSPVTALSLC</sequence>
<protein>
    <submittedName>
        <fullName evidence="1">Uncharacterized protein</fullName>
    </submittedName>
</protein>
<proteinExistence type="predicted"/>
<reference evidence="1 2" key="1">
    <citation type="journal article" date="2022" name="DNA Res.">
        <title>Chromosomal-level genome assembly of the orchid tree Bauhinia variegata (Leguminosae; Cercidoideae) supports the allotetraploid origin hypothesis of Bauhinia.</title>
        <authorList>
            <person name="Zhong Y."/>
            <person name="Chen Y."/>
            <person name="Zheng D."/>
            <person name="Pang J."/>
            <person name="Liu Y."/>
            <person name="Luo S."/>
            <person name="Meng S."/>
            <person name="Qian L."/>
            <person name="Wei D."/>
            <person name="Dai S."/>
            <person name="Zhou R."/>
        </authorList>
    </citation>
    <scope>NUCLEOTIDE SEQUENCE [LARGE SCALE GENOMIC DNA]</scope>
    <source>
        <strain evidence="1">BV-YZ2020</strain>
    </source>
</reference>
<accession>A0ACB9KWE9</accession>
<dbReference type="Proteomes" id="UP000828941">
    <property type="component" value="Chromosome 13"/>
</dbReference>
<evidence type="ECO:0000313" key="2">
    <source>
        <dbReference type="Proteomes" id="UP000828941"/>
    </source>
</evidence>
<gene>
    <name evidence="1" type="ORF">L6164_034943</name>
</gene>